<evidence type="ECO:0000313" key="1">
    <source>
        <dbReference type="EMBL" id="OAY81612.1"/>
    </source>
</evidence>
<organism evidence="1 2">
    <name type="scientific">Ananas comosus</name>
    <name type="common">Pineapple</name>
    <name type="synonym">Ananas ananas</name>
    <dbReference type="NCBI Taxonomy" id="4615"/>
    <lineage>
        <taxon>Eukaryota</taxon>
        <taxon>Viridiplantae</taxon>
        <taxon>Streptophyta</taxon>
        <taxon>Embryophyta</taxon>
        <taxon>Tracheophyta</taxon>
        <taxon>Spermatophyta</taxon>
        <taxon>Magnoliopsida</taxon>
        <taxon>Liliopsida</taxon>
        <taxon>Poales</taxon>
        <taxon>Bromeliaceae</taxon>
        <taxon>Bromelioideae</taxon>
        <taxon>Ananas</taxon>
    </lineage>
</organism>
<dbReference type="InterPro" id="IPR036444">
    <property type="entry name" value="PLipase_A2_dom_sf"/>
</dbReference>
<dbReference type="Gene3D" id="1.20.90.10">
    <property type="entry name" value="Phospholipase A2 domain"/>
    <property type="match status" value="1"/>
</dbReference>
<dbReference type="GO" id="GO:0050482">
    <property type="term" value="P:arachidonate secretion"/>
    <property type="evidence" value="ECO:0007669"/>
    <property type="project" value="InterPro"/>
</dbReference>
<dbReference type="GO" id="GO:0004623">
    <property type="term" value="F:phospholipase A2 activity"/>
    <property type="evidence" value="ECO:0007669"/>
    <property type="project" value="InterPro"/>
</dbReference>
<name>A0A199VWJ7_ANACO</name>
<dbReference type="GO" id="GO:0006644">
    <property type="term" value="P:phospholipid metabolic process"/>
    <property type="evidence" value="ECO:0007669"/>
    <property type="project" value="InterPro"/>
</dbReference>
<dbReference type="AlphaFoldDB" id="A0A199VWJ7"/>
<accession>A0A199VWJ7</accession>
<evidence type="ECO:0000313" key="2">
    <source>
        <dbReference type="Proteomes" id="UP000092600"/>
    </source>
</evidence>
<dbReference type="STRING" id="4615.A0A199VWJ7"/>
<comment type="caution">
    <text evidence="1">The sequence shown here is derived from an EMBL/GenBank/DDBJ whole genome shotgun (WGS) entry which is preliminary data.</text>
</comment>
<proteinExistence type="predicted"/>
<protein>
    <submittedName>
        <fullName evidence="1">Phospholipase A2-alpha</fullName>
    </submittedName>
</protein>
<reference evidence="1 2" key="1">
    <citation type="journal article" date="2016" name="DNA Res.">
        <title>The draft genome of MD-2 pineapple using hybrid error correction of long reads.</title>
        <authorList>
            <person name="Redwan R.M."/>
            <person name="Saidin A."/>
            <person name="Kumar S.V."/>
        </authorList>
    </citation>
    <scope>NUCLEOTIDE SEQUENCE [LARGE SCALE GENOMIC DNA]</scope>
    <source>
        <strain evidence="2">cv. MD2</strain>
        <tissue evidence="1">Leaf</tissue>
    </source>
</reference>
<gene>
    <name evidence="1" type="ORF">ACMD2_21335</name>
</gene>
<dbReference type="EMBL" id="LSRQ01000639">
    <property type="protein sequence ID" value="OAY81612.1"/>
    <property type="molecule type" value="Genomic_DNA"/>
</dbReference>
<sequence length="73" mass="7930">MGSIVERCTAAAQARSRDYLSTECNEKFLSCMVQVRKEGGRLSREQVRGGRVVSILSPVIEAAILAGKALHKP</sequence>
<dbReference type="Proteomes" id="UP000092600">
    <property type="component" value="Unassembled WGS sequence"/>
</dbReference>